<organism evidence="2 3">
    <name type="scientific">Caerostris extrusa</name>
    <name type="common">Bark spider</name>
    <name type="synonym">Caerostris bankana</name>
    <dbReference type="NCBI Taxonomy" id="172846"/>
    <lineage>
        <taxon>Eukaryota</taxon>
        <taxon>Metazoa</taxon>
        <taxon>Ecdysozoa</taxon>
        <taxon>Arthropoda</taxon>
        <taxon>Chelicerata</taxon>
        <taxon>Arachnida</taxon>
        <taxon>Araneae</taxon>
        <taxon>Araneomorphae</taxon>
        <taxon>Entelegynae</taxon>
        <taxon>Araneoidea</taxon>
        <taxon>Araneidae</taxon>
        <taxon>Caerostris</taxon>
    </lineage>
</organism>
<dbReference type="AlphaFoldDB" id="A0AAV4MSW1"/>
<feature type="compositionally biased region" description="Basic and acidic residues" evidence="1">
    <location>
        <begin position="83"/>
        <end position="95"/>
    </location>
</feature>
<comment type="caution">
    <text evidence="2">The sequence shown here is derived from an EMBL/GenBank/DDBJ whole genome shotgun (WGS) entry which is preliminary data.</text>
</comment>
<evidence type="ECO:0000313" key="3">
    <source>
        <dbReference type="Proteomes" id="UP001054945"/>
    </source>
</evidence>
<evidence type="ECO:0000256" key="1">
    <source>
        <dbReference type="SAM" id="MobiDB-lite"/>
    </source>
</evidence>
<dbReference type="Proteomes" id="UP001054945">
    <property type="component" value="Unassembled WGS sequence"/>
</dbReference>
<sequence length="95" mass="10961">MPFITIGTGGDLRTYQMEHRFRQLVRRATHQRMGGSRRLRPGPPLEKLGLMLVAPCGRHRATKVGTVRRCVEPGWHATNHGRTSPDLREYRTRCR</sequence>
<reference evidence="2 3" key="1">
    <citation type="submission" date="2021-06" db="EMBL/GenBank/DDBJ databases">
        <title>Caerostris extrusa draft genome.</title>
        <authorList>
            <person name="Kono N."/>
            <person name="Arakawa K."/>
        </authorList>
    </citation>
    <scope>NUCLEOTIDE SEQUENCE [LARGE SCALE GENOMIC DNA]</scope>
</reference>
<keyword evidence="3" id="KW-1185">Reference proteome</keyword>
<gene>
    <name evidence="2" type="ORF">CEXT_502001</name>
</gene>
<dbReference type="EMBL" id="BPLR01020110">
    <property type="protein sequence ID" value="GIX74913.1"/>
    <property type="molecule type" value="Genomic_DNA"/>
</dbReference>
<evidence type="ECO:0000313" key="2">
    <source>
        <dbReference type="EMBL" id="GIX74913.1"/>
    </source>
</evidence>
<name>A0AAV4MSW1_CAEEX</name>
<accession>A0AAV4MSW1</accession>
<feature type="region of interest" description="Disordered" evidence="1">
    <location>
        <begin position="75"/>
        <end position="95"/>
    </location>
</feature>
<proteinExistence type="predicted"/>
<protein>
    <submittedName>
        <fullName evidence="2">Uncharacterized protein</fullName>
    </submittedName>
</protein>